<name>A0A4V2WPG7_9BACL</name>
<evidence type="ECO:0000313" key="3">
    <source>
        <dbReference type="EMBL" id="TCZ79292.1"/>
    </source>
</evidence>
<dbReference type="RefSeq" id="WP_132416948.1">
    <property type="nucleotide sequence ID" value="NZ_SKFG01000003.1"/>
</dbReference>
<evidence type="ECO:0000256" key="1">
    <source>
        <dbReference type="ARBA" id="ARBA00022679"/>
    </source>
</evidence>
<protein>
    <submittedName>
        <fullName evidence="3">Class I SAM-dependent methyltransferase</fullName>
    </submittedName>
</protein>
<sequence length="240" mass="28079">MKYYYEEHEQSYQEMKANQIKAWDQYHEPGKYTFDHFMMRPFLEKAMEFVQLQSKQSRVFEYGCGTGAGACFLAERGFTVDAIDISPTAIELAKSMAEARQLAIYYKNQDLLEMDRLEQEYDLILDNYCLQSIVTDQDRAKLFAVIRSGLKKSGYYVIATAMFNDDRVYGRDSYYSQDTGMVYDRIASPEDYPDAMFMENSWWLPTRRHLKANELRDELIQAGFSIVLQDNGNVICRLND</sequence>
<dbReference type="PANTHER" id="PTHR43861">
    <property type="entry name" value="TRANS-ACONITATE 2-METHYLTRANSFERASE-RELATED"/>
    <property type="match status" value="1"/>
</dbReference>
<dbReference type="AlphaFoldDB" id="A0A4V2WPG7"/>
<dbReference type="SUPFAM" id="SSF53335">
    <property type="entry name" value="S-adenosyl-L-methionine-dependent methyltransferases"/>
    <property type="match status" value="1"/>
</dbReference>
<dbReference type="PANTHER" id="PTHR43861:SF6">
    <property type="entry name" value="METHYLTRANSFERASE TYPE 11"/>
    <property type="match status" value="1"/>
</dbReference>
<dbReference type="OrthoDB" id="9804312at2"/>
<dbReference type="GO" id="GO:0032259">
    <property type="term" value="P:methylation"/>
    <property type="evidence" value="ECO:0007669"/>
    <property type="project" value="UniProtKB-KW"/>
</dbReference>
<evidence type="ECO:0000313" key="4">
    <source>
        <dbReference type="Proteomes" id="UP000295418"/>
    </source>
</evidence>
<keyword evidence="4" id="KW-1185">Reference proteome</keyword>
<dbReference type="Gene3D" id="3.40.50.150">
    <property type="entry name" value="Vaccinia Virus protein VP39"/>
    <property type="match status" value="1"/>
</dbReference>
<comment type="caution">
    <text evidence="3">The sequence shown here is derived from an EMBL/GenBank/DDBJ whole genome shotgun (WGS) entry which is preliminary data.</text>
</comment>
<reference evidence="3 4" key="1">
    <citation type="submission" date="2019-03" db="EMBL/GenBank/DDBJ databases">
        <authorList>
            <person name="Kim M.K.M."/>
        </authorList>
    </citation>
    <scope>NUCLEOTIDE SEQUENCE [LARGE SCALE GENOMIC DNA]</scope>
    <source>
        <strain evidence="3 4">18JY21-1</strain>
    </source>
</reference>
<dbReference type="CDD" id="cd02440">
    <property type="entry name" value="AdoMet_MTases"/>
    <property type="match status" value="1"/>
</dbReference>
<gene>
    <name evidence="3" type="ORF">E0485_05335</name>
</gene>
<proteinExistence type="predicted"/>
<evidence type="ECO:0000259" key="2">
    <source>
        <dbReference type="Pfam" id="PF13649"/>
    </source>
</evidence>
<dbReference type="InterPro" id="IPR041698">
    <property type="entry name" value="Methyltransf_25"/>
</dbReference>
<organism evidence="3 4">
    <name type="scientific">Paenibacillus albiflavus</name>
    <dbReference type="NCBI Taxonomy" id="2545760"/>
    <lineage>
        <taxon>Bacteria</taxon>
        <taxon>Bacillati</taxon>
        <taxon>Bacillota</taxon>
        <taxon>Bacilli</taxon>
        <taxon>Bacillales</taxon>
        <taxon>Paenibacillaceae</taxon>
        <taxon>Paenibacillus</taxon>
    </lineage>
</organism>
<dbReference type="InterPro" id="IPR029063">
    <property type="entry name" value="SAM-dependent_MTases_sf"/>
</dbReference>
<keyword evidence="3" id="KW-0489">Methyltransferase</keyword>
<dbReference type="Proteomes" id="UP000295418">
    <property type="component" value="Unassembled WGS sequence"/>
</dbReference>
<dbReference type="Pfam" id="PF13649">
    <property type="entry name" value="Methyltransf_25"/>
    <property type="match status" value="1"/>
</dbReference>
<keyword evidence="1 3" id="KW-0808">Transferase</keyword>
<dbReference type="GO" id="GO:0008168">
    <property type="term" value="F:methyltransferase activity"/>
    <property type="evidence" value="ECO:0007669"/>
    <property type="project" value="UniProtKB-KW"/>
</dbReference>
<dbReference type="EMBL" id="SKFG01000003">
    <property type="protein sequence ID" value="TCZ79292.1"/>
    <property type="molecule type" value="Genomic_DNA"/>
</dbReference>
<feature type="domain" description="Methyltransferase" evidence="2">
    <location>
        <begin position="59"/>
        <end position="154"/>
    </location>
</feature>
<accession>A0A4V2WPG7</accession>